<feature type="domain" description="Alpha-N-acetylglucosaminidase tim-barrel" evidence="3">
    <location>
        <begin position="116"/>
        <end position="442"/>
    </location>
</feature>
<dbReference type="Gene3D" id="3.30.379.10">
    <property type="entry name" value="Chitobiase/beta-hexosaminidase domain 2-like"/>
    <property type="match status" value="1"/>
</dbReference>
<evidence type="ECO:0000259" key="5">
    <source>
        <dbReference type="Pfam" id="PF12972"/>
    </source>
</evidence>
<dbReference type="InterPro" id="IPR007781">
    <property type="entry name" value="NAGLU"/>
</dbReference>
<reference evidence="6 7" key="1">
    <citation type="journal article" date="2015" name="Genome Announc.">
        <title>Complete Genome Sequence of the Novel Leech Symbiont Mucinivorans hirudinis M3T.</title>
        <authorList>
            <person name="Nelson M.C."/>
            <person name="Bomar L."/>
            <person name="Graf J."/>
        </authorList>
    </citation>
    <scope>NUCLEOTIDE SEQUENCE [LARGE SCALE GENOMIC DNA]</scope>
    <source>
        <strain evidence="7">M3</strain>
    </source>
</reference>
<name>A0A060RD36_9BACT</name>
<dbReference type="PANTHER" id="PTHR12872">
    <property type="entry name" value="ALPHA-N-ACETYLGLUCOSAMINIDASE"/>
    <property type="match status" value="1"/>
</dbReference>
<evidence type="ECO:0000256" key="1">
    <source>
        <dbReference type="ARBA" id="ARBA00022801"/>
    </source>
</evidence>
<evidence type="ECO:0000259" key="3">
    <source>
        <dbReference type="Pfam" id="PF05089"/>
    </source>
</evidence>
<dbReference type="InterPro" id="IPR024240">
    <property type="entry name" value="NAGLU_N"/>
</dbReference>
<dbReference type="Gene3D" id="1.20.120.670">
    <property type="entry name" value="N-acetyl-b-d-glucoasminidase"/>
    <property type="match status" value="1"/>
</dbReference>
<dbReference type="KEGG" id="rbc:BN938_1397"/>
<dbReference type="Pfam" id="PF12972">
    <property type="entry name" value="NAGLU_C"/>
    <property type="match status" value="1"/>
</dbReference>
<evidence type="ECO:0000259" key="4">
    <source>
        <dbReference type="Pfam" id="PF12971"/>
    </source>
</evidence>
<dbReference type="GO" id="GO:0005975">
    <property type="term" value="P:carbohydrate metabolic process"/>
    <property type="evidence" value="ECO:0007669"/>
    <property type="project" value="UniProtKB-ARBA"/>
</dbReference>
<dbReference type="eggNOG" id="COG3669">
    <property type="taxonomic scope" value="Bacteria"/>
</dbReference>
<dbReference type="Pfam" id="PF05089">
    <property type="entry name" value="NAGLU"/>
    <property type="match status" value="1"/>
</dbReference>
<dbReference type="Gene3D" id="3.20.20.80">
    <property type="entry name" value="Glycosidases"/>
    <property type="match status" value="1"/>
</dbReference>
<feature type="domain" description="Alpha-N-acetylglucosaminidase C-terminal" evidence="5">
    <location>
        <begin position="451"/>
        <end position="713"/>
    </location>
</feature>
<dbReference type="OrthoDB" id="1006940at2"/>
<dbReference type="InterPro" id="IPR029018">
    <property type="entry name" value="Hex-like_dom2"/>
</dbReference>
<accession>A0A060RD36</accession>
<keyword evidence="6" id="KW-0326">Glycosidase</keyword>
<dbReference type="Proteomes" id="UP000027616">
    <property type="component" value="Chromosome I"/>
</dbReference>
<evidence type="ECO:0000313" key="6">
    <source>
        <dbReference type="EMBL" id="CDN31484.1"/>
    </source>
</evidence>
<keyword evidence="2" id="KW-0732">Signal</keyword>
<dbReference type="AlphaFoldDB" id="A0A060RD36"/>
<feature type="chain" id="PRO_5001585873" evidence="2">
    <location>
        <begin position="21"/>
        <end position="718"/>
    </location>
</feature>
<keyword evidence="7" id="KW-1185">Reference proteome</keyword>
<dbReference type="STRING" id="1433126.BN938_1397"/>
<keyword evidence="1 6" id="KW-0378">Hydrolase</keyword>
<gene>
    <name evidence="6" type="ORF">BN938_1397</name>
</gene>
<feature type="signal peptide" evidence="2">
    <location>
        <begin position="1"/>
        <end position="20"/>
    </location>
</feature>
<dbReference type="InterPro" id="IPR024732">
    <property type="entry name" value="NAGLU_C"/>
</dbReference>
<evidence type="ECO:0000313" key="7">
    <source>
        <dbReference type="Proteomes" id="UP000027616"/>
    </source>
</evidence>
<proteinExistence type="predicted"/>
<dbReference type="EC" id="3.2.1.50" evidence="6"/>
<dbReference type="EMBL" id="HG934468">
    <property type="protein sequence ID" value="CDN31484.1"/>
    <property type="molecule type" value="Genomic_DNA"/>
</dbReference>
<dbReference type="HOGENOM" id="CLU_011988_2_1_10"/>
<evidence type="ECO:0000256" key="2">
    <source>
        <dbReference type="SAM" id="SignalP"/>
    </source>
</evidence>
<dbReference type="PANTHER" id="PTHR12872:SF1">
    <property type="entry name" value="ALPHA-N-ACETYLGLUCOSAMINIDASE"/>
    <property type="match status" value="1"/>
</dbReference>
<organism evidence="6 7">
    <name type="scientific">Mucinivorans hirudinis</name>
    <dbReference type="NCBI Taxonomy" id="1433126"/>
    <lineage>
        <taxon>Bacteria</taxon>
        <taxon>Pseudomonadati</taxon>
        <taxon>Bacteroidota</taxon>
        <taxon>Bacteroidia</taxon>
        <taxon>Bacteroidales</taxon>
        <taxon>Rikenellaceae</taxon>
        <taxon>Mucinivorans</taxon>
    </lineage>
</organism>
<dbReference type="PATRIC" id="fig|1433126.3.peg.1381"/>
<dbReference type="Pfam" id="PF12971">
    <property type="entry name" value="NAGLU_N"/>
    <property type="match status" value="1"/>
</dbReference>
<dbReference type="InterPro" id="IPR024733">
    <property type="entry name" value="NAGLU_tim-barrel"/>
</dbReference>
<sequence length="718" mass="82866">MKKIGVTLTLLLLFIATVSAQKPVYELVERINKGASKLFLFDITDPQSDVDFFELDQKGSRVWIRGNSNVSIATGLNWYLKYHANIQITWNNPRQVLENLPKVKKVERRSTELLTRYYFNYCTFSYSMAFWDWKRWEQEIDFMAMHGINLPLALTGTSVVWRNTLMKLGYSKEEATAFIAGPAHQAWWLMNNLEGADDPIPESFFKNEEALAKQINERYREWGIEPVFAGYAGMVPRNAGEKLGLKVQDPGLWCGYPRPAFLQPEDPRFAEIAKVYYDEMTKLYGKANYYAIDPFHEGGSTKGVDLPSAGQAIYGAIKQANPDAVWVIQSWQAAPYQKMIDQVPAGKVLVLDLFSEGRPQWGDPKSTWYRKNGFEQHDWIYCMLLNFGGNTGMFGKMDRLIDGYYLARQSPQGKHLRGVGATAEGIENNPVMYELLFELPWHPEKFSREQWLVSWVKARYGRNYPQLDQAWTILANTAYNPPYESTQEGTSESVICSRPALVVDRVSSWATAKMYYKSEDFLKALELMFSVADRFRYVNNYLYDLADVARQAMANRANDLLPKLLTAFEKGDKVEFKKLSDNFLNLILLEDRLLGTRREFLVGAYIEQAQKMAANQAEYPYYRQTALRLITTWGNRFAANKGGLHDYSHREWNGLLRDFYYPRWKYFFDQINSTGIIPVGTDYFDMEDQWVRGNTQYSPVPLGNTIELVGEVINFLQK</sequence>
<feature type="domain" description="Alpha-N-acetylglucosaminidase N-terminal" evidence="4">
    <location>
        <begin position="23"/>
        <end position="95"/>
    </location>
</feature>
<dbReference type="GO" id="GO:0004561">
    <property type="term" value="F:alpha-N-acetylglucosaminidase activity"/>
    <property type="evidence" value="ECO:0007669"/>
    <property type="project" value="UniProtKB-EC"/>
</dbReference>
<protein>
    <submittedName>
        <fullName evidence="6">Alpha-N-acetylglucosaminidase</fullName>
        <ecNumber evidence="6">3.2.1.50</ecNumber>
    </submittedName>
</protein>